<dbReference type="Proteomes" id="UP000539111">
    <property type="component" value="Unassembled WGS sequence"/>
</dbReference>
<evidence type="ECO:0000313" key="3">
    <source>
        <dbReference type="Proteomes" id="UP000539111"/>
    </source>
</evidence>
<proteinExistence type="predicted"/>
<dbReference type="AlphaFoldDB" id="A0A7Z0AD96"/>
<dbReference type="PROSITE" id="PS51186">
    <property type="entry name" value="GNAT"/>
    <property type="match status" value="1"/>
</dbReference>
<name>A0A7Z0AD96_9MICO</name>
<dbReference type="InterPro" id="IPR016181">
    <property type="entry name" value="Acyl_CoA_acyltransferase"/>
</dbReference>
<keyword evidence="2" id="KW-0808">Transferase</keyword>
<gene>
    <name evidence="2" type="ORF">BJY26_001662</name>
</gene>
<organism evidence="2 3">
    <name type="scientific">Spelaeicoccus albus</name>
    <dbReference type="NCBI Taxonomy" id="1280376"/>
    <lineage>
        <taxon>Bacteria</taxon>
        <taxon>Bacillati</taxon>
        <taxon>Actinomycetota</taxon>
        <taxon>Actinomycetes</taxon>
        <taxon>Micrococcales</taxon>
        <taxon>Brevibacteriaceae</taxon>
        <taxon>Spelaeicoccus</taxon>
    </lineage>
</organism>
<evidence type="ECO:0000259" key="1">
    <source>
        <dbReference type="PROSITE" id="PS51186"/>
    </source>
</evidence>
<feature type="domain" description="N-acetyltransferase" evidence="1">
    <location>
        <begin position="35"/>
        <end position="201"/>
    </location>
</feature>
<keyword evidence="3" id="KW-1185">Reference proteome</keyword>
<sequence length="201" mass="22163">MVDASVNQWLTIAGPVCKDDRVVPVEHDLHPETAVRLRPLGVDDEHAVRTAQLSMAREGFEFAFGLTDETDWPSYVTELSHRQFGIDLPPGSVPASFLAAVSDGVVVGRSSIRHRLNDELRIVGEHVGYCVLPQFRRQGFATEICRQSVIIARAFGVDGVLLTCDADNVASKTVIERCGGILDSDWPLTGTAPSKYRYWIK</sequence>
<dbReference type="GO" id="GO:0016747">
    <property type="term" value="F:acyltransferase activity, transferring groups other than amino-acyl groups"/>
    <property type="evidence" value="ECO:0007669"/>
    <property type="project" value="InterPro"/>
</dbReference>
<dbReference type="PANTHER" id="PTHR39173:SF1">
    <property type="entry name" value="ACETYLTRANSFERASE"/>
    <property type="match status" value="1"/>
</dbReference>
<dbReference type="Gene3D" id="3.40.630.30">
    <property type="match status" value="1"/>
</dbReference>
<dbReference type="EMBL" id="JACBZP010000001">
    <property type="protein sequence ID" value="NYI67356.1"/>
    <property type="molecule type" value="Genomic_DNA"/>
</dbReference>
<evidence type="ECO:0000313" key="2">
    <source>
        <dbReference type="EMBL" id="NYI67356.1"/>
    </source>
</evidence>
<dbReference type="PANTHER" id="PTHR39173">
    <property type="entry name" value="ACETYLTRANSFERASE"/>
    <property type="match status" value="1"/>
</dbReference>
<dbReference type="CDD" id="cd04301">
    <property type="entry name" value="NAT_SF"/>
    <property type="match status" value="1"/>
</dbReference>
<comment type="caution">
    <text evidence="2">The sequence shown here is derived from an EMBL/GenBank/DDBJ whole genome shotgun (WGS) entry which is preliminary data.</text>
</comment>
<dbReference type="InterPro" id="IPR000182">
    <property type="entry name" value="GNAT_dom"/>
</dbReference>
<reference evidence="2 3" key="1">
    <citation type="submission" date="2020-07" db="EMBL/GenBank/DDBJ databases">
        <title>Sequencing the genomes of 1000 actinobacteria strains.</title>
        <authorList>
            <person name="Klenk H.-P."/>
        </authorList>
    </citation>
    <scope>NUCLEOTIDE SEQUENCE [LARGE SCALE GENOMIC DNA]</scope>
    <source>
        <strain evidence="2 3">DSM 26341</strain>
    </source>
</reference>
<protein>
    <submittedName>
        <fullName evidence="2">Putative acetyltransferase</fullName>
    </submittedName>
</protein>
<dbReference type="Pfam" id="PF13302">
    <property type="entry name" value="Acetyltransf_3"/>
    <property type="match status" value="1"/>
</dbReference>
<dbReference type="SUPFAM" id="SSF55729">
    <property type="entry name" value="Acyl-CoA N-acyltransferases (Nat)"/>
    <property type="match status" value="1"/>
</dbReference>
<accession>A0A7Z0AD96</accession>